<dbReference type="Pfam" id="PF00353">
    <property type="entry name" value="HemolysinCabind"/>
    <property type="match status" value="3"/>
</dbReference>
<dbReference type="Gene3D" id="2.150.10.10">
    <property type="entry name" value="Serralysin-like metalloprotease, C-terminal"/>
    <property type="match status" value="2"/>
</dbReference>
<evidence type="ECO:0000256" key="1">
    <source>
        <dbReference type="ARBA" id="ARBA00004613"/>
    </source>
</evidence>
<dbReference type="InterPro" id="IPR006141">
    <property type="entry name" value="Intein_N"/>
</dbReference>
<accession>A0A1I4JGY6</accession>
<feature type="region of interest" description="Disordered" evidence="3">
    <location>
        <begin position="1"/>
        <end position="66"/>
    </location>
</feature>
<dbReference type="PROSITE" id="PS00330">
    <property type="entry name" value="HEMOLYSIN_CALCIUM"/>
    <property type="match status" value="1"/>
</dbReference>
<protein>
    <submittedName>
        <fullName evidence="5">YD repeat-containing protein</fullName>
    </submittedName>
</protein>
<dbReference type="STRING" id="254406.SAMN04488042_1011010"/>
<dbReference type="SUPFAM" id="SSF51294">
    <property type="entry name" value="Hedgehog/intein (Hint) domain"/>
    <property type="match status" value="1"/>
</dbReference>
<dbReference type="InterPro" id="IPR001343">
    <property type="entry name" value="Hemolysn_Ca-bd"/>
</dbReference>
<dbReference type="Proteomes" id="UP000199144">
    <property type="component" value="Unassembled WGS sequence"/>
</dbReference>
<dbReference type="PROSITE" id="PS50817">
    <property type="entry name" value="INTEIN_N_TER"/>
    <property type="match status" value="1"/>
</dbReference>
<dbReference type="Gene3D" id="2.170.16.10">
    <property type="entry name" value="Hedgehog/Intein (Hint) domain"/>
    <property type="match status" value="1"/>
</dbReference>
<dbReference type="InterPro" id="IPR011049">
    <property type="entry name" value="Serralysin-like_metalloprot_C"/>
</dbReference>
<gene>
    <name evidence="5" type="ORF">SAMN04488042_1011010</name>
</gene>
<organism evidence="5 6">
    <name type="scientific">Shimia aestuarii</name>
    <dbReference type="NCBI Taxonomy" id="254406"/>
    <lineage>
        <taxon>Bacteria</taxon>
        <taxon>Pseudomonadati</taxon>
        <taxon>Pseudomonadota</taxon>
        <taxon>Alphaproteobacteria</taxon>
        <taxon>Rhodobacterales</taxon>
        <taxon>Roseobacteraceae</taxon>
    </lineage>
</organism>
<dbReference type="InterPro" id="IPR050557">
    <property type="entry name" value="RTX_toxin/Mannuronan_C5-epim"/>
</dbReference>
<dbReference type="SUPFAM" id="SSF51120">
    <property type="entry name" value="beta-Roll"/>
    <property type="match status" value="2"/>
</dbReference>
<proteinExistence type="predicted"/>
<keyword evidence="2" id="KW-0964">Secreted</keyword>
<dbReference type="RefSeq" id="WP_165610004.1">
    <property type="nucleotide sequence ID" value="NZ_FOTQ01000001.1"/>
</dbReference>
<comment type="subcellular location">
    <subcellularLocation>
        <location evidence="1">Secreted</location>
    </subcellularLocation>
</comment>
<dbReference type="PANTHER" id="PTHR38340:SF1">
    <property type="entry name" value="S-LAYER PROTEIN"/>
    <property type="match status" value="1"/>
</dbReference>
<feature type="domain" description="Hedgehog/Intein (Hint)" evidence="4">
    <location>
        <begin position="447"/>
        <end position="591"/>
    </location>
</feature>
<dbReference type="EMBL" id="FOTQ01000001">
    <property type="protein sequence ID" value="SFL65453.1"/>
    <property type="molecule type" value="Genomic_DNA"/>
</dbReference>
<evidence type="ECO:0000313" key="6">
    <source>
        <dbReference type="Proteomes" id="UP000199144"/>
    </source>
</evidence>
<name>A0A1I4JGY6_9RHOB</name>
<dbReference type="Pfam" id="PF13403">
    <property type="entry name" value="Hint_2"/>
    <property type="match status" value="1"/>
</dbReference>
<dbReference type="InterPro" id="IPR028992">
    <property type="entry name" value="Hedgehog/Intein_dom"/>
</dbReference>
<dbReference type="InterPro" id="IPR018511">
    <property type="entry name" value="Hemolysin-typ_Ca-bd_CS"/>
</dbReference>
<dbReference type="InterPro" id="IPR036844">
    <property type="entry name" value="Hint_dom_sf"/>
</dbReference>
<dbReference type="PRINTS" id="PR00313">
    <property type="entry name" value="CABNDNGRPT"/>
</dbReference>
<evidence type="ECO:0000256" key="3">
    <source>
        <dbReference type="SAM" id="MobiDB-lite"/>
    </source>
</evidence>
<dbReference type="GO" id="GO:0016539">
    <property type="term" value="P:intein-mediated protein splicing"/>
    <property type="evidence" value="ECO:0007669"/>
    <property type="project" value="InterPro"/>
</dbReference>
<dbReference type="GO" id="GO:0005576">
    <property type="term" value="C:extracellular region"/>
    <property type="evidence" value="ECO:0007669"/>
    <property type="project" value="UniProtKB-SubCell"/>
</dbReference>
<dbReference type="AlphaFoldDB" id="A0A1I4JGY6"/>
<sequence>MADPTGPGVVDGTENDDILDVGTTDSDGDSITVGGDVVSAGDGDDSVRGGEGDDTLFGGMGSDTVRGGADDDIILGDEFGPYDGTDSPGDDLLVGEGGNDTIFGGDGNDTIYGDYEPGTRPAPAGPSRESFNWDEVGTPSDEDPLGGPYTQDTGSVEVTFTTGTNHGVETTFEDDPQILTGIDSGTEPTNPNSALASEVEEREGASYMLSFSEPVEDVQFRINDIDNDSAVKVYAYDAEGNRIEVNLTGSDTTNLNILDIDGAPGKEAAVSGGGDGASDDADNSVLVDIPGPVHSIEIVHLNLGTEPSEITMSDVYFTNPANVVAEDADDLLIGGAGDDVIYGQEGNDTIAGVSGQDDMYGGDDRDVFALFGPGSTIHGGEGGDDFDSISLAGLVDRYVPGGEVRVEFDPLDSEAGTITYIDDEGNVVGVTEFFEIENIFQTPVILCFTPGTRILTPMGEIPVEQLQPGDKVVTRDNGLQEIRWAGKKHLSGQELMARPQLRPVLIKQGALGPNQPERDMMVSPNHRMLLVSQQAELLFDEREVLIAAKHLTHLDGVQQVDTVGVDYVHFMCDNHEVVLADGAWSESFQPGEYSINGIDKDQRAELYDLFPELRQPEGLEAYPAARLTLKRHEAQLIG</sequence>
<evidence type="ECO:0000313" key="5">
    <source>
        <dbReference type="EMBL" id="SFL65453.1"/>
    </source>
</evidence>
<reference evidence="5 6" key="1">
    <citation type="submission" date="2016-10" db="EMBL/GenBank/DDBJ databases">
        <authorList>
            <person name="de Groot N.N."/>
        </authorList>
    </citation>
    <scope>NUCLEOTIDE SEQUENCE [LARGE SCALE GENOMIC DNA]</scope>
    <source>
        <strain evidence="5 6">DSM 15283</strain>
    </source>
</reference>
<dbReference type="GO" id="GO:0005509">
    <property type="term" value="F:calcium ion binding"/>
    <property type="evidence" value="ECO:0007669"/>
    <property type="project" value="InterPro"/>
</dbReference>
<dbReference type="PANTHER" id="PTHR38340">
    <property type="entry name" value="S-LAYER PROTEIN"/>
    <property type="match status" value="1"/>
</dbReference>
<keyword evidence="6" id="KW-1185">Reference proteome</keyword>
<evidence type="ECO:0000256" key="2">
    <source>
        <dbReference type="ARBA" id="ARBA00022525"/>
    </source>
</evidence>
<feature type="region of interest" description="Disordered" evidence="3">
    <location>
        <begin position="117"/>
        <end position="146"/>
    </location>
</feature>
<evidence type="ECO:0000259" key="4">
    <source>
        <dbReference type="Pfam" id="PF13403"/>
    </source>
</evidence>